<name>A0A0A9HQ16_ARUDO</name>
<dbReference type="AlphaFoldDB" id="A0A0A9HQ16"/>
<sequence length="29" mass="3139">MAVLVAVLGDHNKKIITKVTNRVSSLLDC</sequence>
<organism evidence="1">
    <name type="scientific">Arundo donax</name>
    <name type="common">Giant reed</name>
    <name type="synonym">Donax arundinaceus</name>
    <dbReference type="NCBI Taxonomy" id="35708"/>
    <lineage>
        <taxon>Eukaryota</taxon>
        <taxon>Viridiplantae</taxon>
        <taxon>Streptophyta</taxon>
        <taxon>Embryophyta</taxon>
        <taxon>Tracheophyta</taxon>
        <taxon>Spermatophyta</taxon>
        <taxon>Magnoliopsida</taxon>
        <taxon>Liliopsida</taxon>
        <taxon>Poales</taxon>
        <taxon>Poaceae</taxon>
        <taxon>PACMAD clade</taxon>
        <taxon>Arundinoideae</taxon>
        <taxon>Arundineae</taxon>
        <taxon>Arundo</taxon>
    </lineage>
</organism>
<protein>
    <submittedName>
        <fullName evidence="1">Uncharacterized protein</fullName>
    </submittedName>
</protein>
<reference evidence="1" key="1">
    <citation type="submission" date="2014-09" db="EMBL/GenBank/DDBJ databases">
        <authorList>
            <person name="Magalhaes I.L.F."/>
            <person name="Oliveira U."/>
            <person name="Santos F.R."/>
            <person name="Vidigal T.H.D.A."/>
            <person name="Brescovit A.D."/>
            <person name="Santos A.J."/>
        </authorList>
    </citation>
    <scope>NUCLEOTIDE SEQUENCE</scope>
    <source>
        <tissue evidence="1">Shoot tissue taken approximately 20 cm above the soil surface</tissue>
    </source>
</reference>
<proteinExistence type="predicted"/>
<evidence type="ECO:0000313" key="1">
    <source>
        <dbReference type="EMBL" id="JAE39210.1"/>
    </source>
</evidence>
<accession>A0A0A9HQ16</accession>
<reference evidence="1" key="2">
    <citation type="journal article" date="2015" name="Data Brief">
        <title>Shoot transcriptome of the giant reed, Arundo donax.</title>
        <authorList>
            <person name="Barrero R.A."/>
            <person name="Guerrero F.D."/>
            <person name="Moolhuijzen P."/>
            <person name="Goolsby J.A."/>
            <person name="Tidwell J."/>
            <person name="Bellgard S.E."/>
            <person name="Bellgard M.I."/>
        </authorList>
    </citation>
    <scope>NUCLEOTIDE SEQUENCE</scope>
    <source>
        <tissue evidence="1">Shoot tissue taken approximately 20 cm above the soil surface</tissue>
    </source>
</reference>
<dbReference type="EMBL" id="GBRH01158686">
    <property type="protein sequence ID" value="JAE39210.1"/>
    <property type="molecule type" value="Transcribed_RNA"/>
</dbReference>